<dbReference type="Proteomes" id="UP000324800">
    <property type="component" value="Unassembled WGS sequence"/>
</dbReference>
<feature type="compositionally biased region" description="Basic and acidic residues" evidence="1">
    <location>
        <begin position="21"/>
        <end position="38"/>
    </location>
</feature>
<sequence length="49" mass="5547">MAENDDSDNIPDLDSPSSDYDADHKDACGCGHDQEHGDQHHHHHDDHHH</sequence>
<feature type="compositionally biased region" description="Acidic residues" evidence="1">
    <location>
        <begin position="1"/>
        <end position="11"/>
    </location>
</feature>
<dbReference type="EMBL" id="SNRW01032803">
    <property type="protein sequence ID" value="KAA6356550.1"/>
    <property type="molecule type" value="Genomic_DNA"/>
</dbReference>
<evidence type="ECO:0000256" key="1">
    <source>
        <dbReference type="SAM" id="MobiDB-lite"/>
    </source>
</evidence>
<feature type="non-terminal residue" evidence="2">
    <location>
        <position position="49"/>
    </location>
</feature>
<feature type="compositionally biased region" description="Basic residues" evidence="1">
    <location>
        <begin position="39"/>
        <end position="49"/>
    </location>
</feature>
<comment type="caution">
    <text evidence="2">The sequence shown here is derived from an EMBL/GenBank/DDBJ whole genome shotgun (WGS) entry which is preliminary data.</text>
</comment>
<reference evidence="2 3" key="1">
    <citation type="submission" date="2019-03" db="EMBL/GenBank/DDBJ databases">
        <title>Single cell metagenomics reveals metabolic interactions within the superorganism composed of flagellate Streblomastix strix and complex community of Bacteroidetes bacteria on its surface.</title>
        <authorList>
            <person name="Treitli S.C."/>
            <person name="Kolisko M."/>
            <person name="Husnik F."/>
            <person name="Keeling P."/>
            <person name="Hampl V."/>
        </authorList>
    </citation>
    <scope>NUCLEOTIDE SEQUENCE [LARGE SCALE GENOMIC DNA]</scope>
    <source>
        <strain evidence="2">ST1C</strain>
    </source>
</reference>
<evidence type="ECO:0000313" key="2">
    <source>
        <dbReference type="EMBL" id="KAA6356550.1"/>
    </source>
</evidence>
<name>A0A5J4TFV3_9EUKA</name>
<protein>
    <submittedName>
        <fullName evidence="2">Uncharacterized protein</fullName>
    </submittedName>
</protein>
<dbReference type="AlphaFoldDB" id="A0A5J4TFV3"/>
<evidence type="ECO:0000313" key="3">
    <source>
        <dbReference type="Proteomes" id="UP000324800"/>
    </source>
</evidence>
<proteinExistence type="predicted"/>
<accession>A0A5J4TFV3</accession>
<organism evidence="2 3">
    <name type="scientific">Streblomastix strix</name>
    <dbReference type="NCBI Taxonomy" id="222440"/>
    <lineage>
        <taxon>Eukaryota</taxon>
        <taxon>Metamonada</taxon>
        <taxon>Preaxostyla</taxon>
        <taxon>Oxymonadida</taxon>
        <taxon>Streblomastigidae</taxon>
        <taxon>Streblomastix</taxon>
    </lineage>
</organism>
<feature type="region of interest" description="Disordered" evidence="1">
    <location>
        <begin position="1"/>
        <end position="49"/>
    </location>
</feature>
<gene>
    <name evidence="2" type="ORF">EZS28_047924</name>
</gene>